<evidence type="ECO:0000313" key="1">
    <source>
        <dbReference type="EMBL" id="KAH1065249.1"/>
    </source>
</evidence>
<comment type="caution">
    <text evidence="1">The sequence shown here is derived from an EMBL/GenBank/DDBJ whole genome shotgun (WGS) entry which is preliminary data.</text>
</comment>
<name>A0A9D3V0K4_9ROSI</name>
<dbReference type="AlphaFoldDB" id="A0A9D3V0K4"/>
<sequence length="84" mass="9345">MVMYVAGFSHVRDQYEQVQVEALVIQGPQVGDSNEPQEAGVSKYTFFHHSLRSSQPAGDMLHPRVCVAMHQYCKLLNHTNGVGS</sequence>
<evidence type="ECO:0000313" key="2">
    <source>
        <dbReference type="Proteomes" id="UP000828251"/>
    </source>
</evidence>
<accession>A0A9D3V0K4</accession>
<gene>
    <name evidence="1" type="ORF">J1N35_030236</name>
</gene>
<dbReference type="Proteomes" id="UP000828251">
    <property type="component" value="Unassembled WGS sequence"/>
</dbReference>
<protein>
    <submittedName>
        <fullName evidence="1">Uncharacterized protein</fullName>
    </submittedName>
</protein>
<dbReference type="EMBL" id="JAIQCV010000009">
    <property type="protein sequence ID" value="KAH1065249.1"/>
    <property type="molecule type" value="Genomic_DNA"/>
</dbReference>
<keyword evidence="2" id="KW-1185">Reference proteome</keyword>
<proteinExistence type="predicted"/>
<organism evidence="1 2">
    <name type="scientific">Gossypium stocksii</name>
    <dbReference type="NCBI Taxonomy" id="47602"/>
    <lineage>
        <taxon>Eukaryota</taxon>
        <taxon>Viridiplantae</taxon>
        <taxon>Streptophyta</taxon>
        <taxon>Embryophyta</taxon>
        <taxon>Tracheophyta</taxon>
        <taxon>Spermatophyta</taxon>
        <taxon>Magnoliopsida</taxon>
        <taxon>eudicotyledons</taxon>
        <taxon>Gunneridae</taxon>
        <taxon>Pentapetalae</taxon>
        <taxon>rosids</taxon>
        <taxon>malvids</taxon>
        <taxon>Malvales</taxon>
        <taxon>Malvaceae</taxon>
        <taxon>Malvoideae</taxon>
        <taxon>Gossypium</taxon>
    </lineage>
</organism>
<reference evidence="1 2" key="1">
    <citation type="journal article" date="2021" name="Plant Biotechnol. J.">
        <title>Multi-omics assisted identification of the key and species-specific regulatory components of drought-tolerant mechanisms in Gossypium stocksii.</title>
        <authorList>
            <person name="Yu D."/>
            <person name="Ke L."/>
            <person name="Zhang D."/>
            <person name="Wu Y."/>
            <person name="Sun Y."/>
            <person name="Mei J."/>
            <person name="Sun J."/>
            <person name="Sun Y."/>
        </authorList>
    </citation>
    <scope>NUCLEOTIDE SEQUENCE [LARGE SCALE GENOMIC DNA]</scope>
    <source>
        <strain evidence="2">cv. E1</strain>
        <tissue evidence="1">Leaf</tissue>
    </source>
</reference>